<dbReference type="GO" id="GO:0004134">
    <property type="term" value="F:4-alpha-glucanotransferase activity"/>
    <property type="evidence" value="ECO:0007669"/>
    <property type="project" value="UniProtKB-EC"/>
</dbReference>
<accession>A0A246L2N2</accession>
<dbReference type="InterPro" id="IPR017853">
    <property type="entry name" value="GH"/>
</dbReference>
<evidence type="ECO:0000256" key="2">
    <source>
        <dbReference type="ARBA" id="ARBA00005684"/>
    </source>
</evidence>
<dbReference type="EMBL" id="NIXP01000015">
    <property type="protein sequence ID" value="OWR35044.1"/>
    <property type="molecule type" value="Genomic_DNA"/>
</dbReference>
<keyword evidence="7" id="KW-0119">Carbohydrate metabolism</keyword>
<keyword evidence="5" id="KW-0328">Glycosyltransferase</keyword>
<reference evidence="10 13" key="2">
    <citation type="submission" date="2021-05" db="EMBL/GenBank/DDBJ databases">
        <title>Complete Genome Sequence of Stenotrophomonas pavanii strain Y.</title>
        <authorList>
            <person name="Dohra H."/>
            <person name="Mohad Din A.R.J."/>
            <person name="Suzuki K."/>
            <person name="Fatma A."/>
            <person name="Honjyo M."/>
            <person name="Nishimura T."/>
            <person name="Moriuch R."/>
            <person name="Masuda K."/>
            <person name="Minoura A."/>
            <person name="Tashiro Y."/>
            <person name="Futamata H."/>
        </authorList>
    </citation>
    <scope>NUCLEOTIDE SEQUENCE [LARGE SCALE GENOMIC DNA]</scope>
    <source>
        <strain evidence="10">Berkeley</strain>
        <strain evidence="13">Y</strain>
    </source>
</reference>
<sequence>MSTDAAVRETARRAGLLVRWTDVAGAAREVAPDVLRAVLEGLQCEAVPEYAGLRTACCGQLLAMPEAAGAACWVDEQGTALPARADAQGRWRVPDQPGYWQWRRGDREQAVAVAPQRAWWPRGTLRGWGLSAQVYSLRAPGDAGIGDSAGCARWSELLHRHGGDALALSPLHAGLPPGPGYSPYSPSDRRWLDPLQVSLPQVLPEAAHSVLGGDEALAAAVEAGTAARRIDWPHSAAVKWRWMRQVRHWIAAQAPAQHAQIETWRAMQGDPLRDYCQHAADRFTGSADDHAFAQWVARQGWAQVHATLRDQGASIGLIADLAVGCAPQGVEARTGEADLLQGLELGAPPDAFNPLGQAWGITSWSPMALQREGFAPYLRVLRAVMADRGGLRIDHILGLLRLWVLPRGAGAGQGVYLRYPFDDLINLLVLESWRHRCVLIGEDLGVVPPGMRQRLAARGILGIEVLPFARNGARFLPAPQWRRDAVAMPSTHDLPPLAGWLRGRDLRWRARLGELADLPAALRARASDAQALSAAAGGEGAPLDARALSLVAHSASRLALLPLEDALGGRAQVNLPGTVDGHPNWRRRLPPTWDVDAVDARVARLSATRRRTGQ</sequence>
<evidence type="ECO:0000256" key="3">
    <source>
        <dbReference type="ARBA" id="ARBA00012560"/>
    </source>
</evidence>
<reference evidence="11 12" key="1">
    <citation type="submission" date="2017-06" db="EMBL/GenBank/DDBJ databases">
        <authorList>
            <person name="Kim H.J."/>
            <person name="Triplett B.A."/>
        </authorList>
    </citation>
    <scope>NUCLEOTIDE SEQUENCE [LARGE SCALE GENOMIC DNA]</scope>
    <source>
        <strain evidence="11 12">S18795</strain>
    </source>
</reference>
<evidence type="ECO:0000256" key="1">
    <source>
        <dbReference type="ARBA" id="ARBA00000439"/>
    </source>
</evidence>
<evidence type="ECO:0000313" key="10">
    <source>
        <dbReference type="EMBL" id="BCX44231.1"/>
    </source>
</evidence>
<dbReference type="RefSeq" id="WP_088475922.1">
    <property type="nucleotide sequence ID" value="NZ_AP024684.1"/>
</dbReference>
<comment type="similarity">
    <text evidence="2">Belongs to the disproportionating enzyme family.</text>
</comment>
<protein>
    <recommendedName>
        <fullName evidence="4">4-alpha-glucanotransferase</fullName>
        <ecNumber evidence="3">2.4.1.25</ecNumber>
    </recommendedName>
    <alternativeName>
        <fullName evidence="8">Amylomaltase</fullName>
    </alternativeName>
    <alternativeName>
        <fullName evidence="9">Disproportionating enzyme</fullName>
    </alternativeName>
</protein>
<dbReference type="Pfam" id="PF02446">
    <property type="entry name" value="Glyco_hydro_77"/>
    <property type="match status" value="2"/>
</dbReference>
<dbReference type="Proteomes" id="UP000197904">
    <property type="component" value="Unassembled WGS sequence"/>
</dbReference>
<dbReference type="EMBL" id="AP024684">
    <property type="protein sequence ID" value="BCX44231.1"/>
    <property type="molecule type" value="Genomic_DNA"/>
</dbReference>
<keyword evidence="13" id="KW-1185">Reference proteome</keyword>
<dbReference type="Proteomes" id="UP000825066">
    <property type="component" value="Chromosome"/>
</dbReference>
<evidence type="ECO:0000256" key="5">
    <source>
        <dbReference type="ARBA" id="ARBA00022676"/>
    </source>
</evidence>
<evidence type="ECO:0000256" key="7">
    <source>
        <dbReference type="ARBA" id="ARBA00023277"/>
    </source>
</evidence>
<evidence type="ECO:0000256" key="6">
    <source>
        <dbReference type="ARBA" id="ARBA00022679"/>
    </source>
</evidence>
<evidence type="ECO:0000313" key="13">
    <source>
        <dbReference type="Proteomes" id="UP000825066"/>
    </source>
</evidence>
<dbReference type="AlphaFoldDB" id="A0A246L2N2"/>
<dbReference type="InterPro" id="IPR003385">
    <property type="entry name" value="Glyco_hydro_77"/>
</dbReference>
<evidence type="ECO:0000256" key="8">
    <source>
        <dbReference type="ARBA" id="ARBA00031423"/>
    </source>
</evidence>
<evidence type="ECO:0000256" key="9">
    <source>
        <dbReference type="ARBA" id="ARBA00031501"/>
    </source>
</evidence>
<keyword evidence="6 11" id="KW-0808">Transferase</keyword>
<proteinExistence type="inferred from homology"/>
<dbReference type="SUPFAM" id="SSF51445">
    <property type="entry name" value="(Trans)glycosidases"/>
    <property type="match status" value="1"/>
</dbReference>
<dbReference type="GO" id="GO:0005975">
    <property type="term" value="P:carbohydrate metabolic process"/>
    <property type="evidence" value="ECO:0007669"/>
    <property type="project" value="InterPro"/>
</dbReference>
<evidence type="ECO:0000313" key="11">
    <source>
        <dbReference type="EMBL" id="OWR35044.1"/>
    </source>
</evidence>
<gene>
    <name evidence="11" type="ORF">CEE55_03525</name>
    <name evidence="10" type="ORF">STNY_R24300</name>
</gene>
<evidence type="ECO:0000256" key="4">
    <source>
        <dbReference type="ARBA" id="ARBA00020295"/>
    </source>
</evidence>
<evidence type="ECO:0000313" key="12">
    <source>
        <dbReference type="Proteomes" id="UP000197904"/>
    </source>
</evidence>
<dbReference type="EC" id="2.4.1.25" evidence="3"/>
<name>A0A246L2N2_9GAMM</name>
<comment type="catalytic activity">
    <reaction evidence="1">
        <text>Transfers a segment of a (1-&gt;4)-alpha-D-glucan to a new position in an acceptor, which may be glucose or a (1-&gt;4)-alpha-D-glucan.</text>
        <dbReference type="EC" id="2.4.1.25"/>
    </reaction>
</comment>
<dbReference type="PANTHER" id="PTHR32438:SF5">
    <property type="entry name" value="4-ALPHA-GLUCANOTRANSFERASE DPE1, CHLOROPLASTIC_AMYLOPLASTIC"/>
    <property type="match status" value="1"/>
</dbReference>
<organism evidence="11 12">
    <name type="scientific">Stenotrophomonas pavanii</name>
    <dbReference type="NCBI Taxonomy" id="487698"/>
    <lineage>
        <taxon>Bacteria</taxon>
        <taxon>Pseudomonadati</taxon>
        <taxon>Pseudomonadota</taxon>
        <taxon>Gammaproteobacteria</taxon>
        <taxon>Lysobacterales</taxon>
        <taxon>Lysobacteraceae</taxon>
        <taxon>Stenotrophomonas</taxon>
    </lineage>
</organism>
<dbReference type="Gene3D" id="3.20.20.80">
    <property type="entry name" value="Glycosidases"/>
    <property type="match status" value="2"/>
</dbReference>
<dbReference type="PANTHER" id="PTHR32438">
    <property type="entry name" value="4-ALPHA-GLUCANOTRANSFERASE DPE1, CHLOROPLASTIC/AMYLOPLASTIC"/>
    <property type="match status" value="1"/>
</dbReference>